<evidence type="ECO:0000313" key="1">
    <source>
        <dbReference type="EMBL" id="CAF4568036.1"/>
    </source>
</evidence>
<accession>A0A821A1Z0</accession>
<dbReference type="Proteomes" id="UP000663873">
    <property type="component" value="Unassembled WGS sequence"/>
</dbReference>
<comment type="caution">
    <text evidence="1">The sequence shown here is derived from an EMBL/GenBank/DDBJ whole genome shotgun (WGS) entry which is preliminary data.</text>
</comment>
<dbReference type="EMBL" id="CAJOBP010011699">
    <property type="protein sequence ID" value="CAF4568036.1"/>
    <property type="molecule type" value="Genomic_DNA"/>
</dbReference>
<sequence length="50" mass="5557">MKDVLREAPATPAAFLDKARHEENLDRLVTTAAQHTNDNDTQATNYSNNS</sequence>
<feature type="non-terminal residue" evidence="1">
    <location>
        <position position="50"/>
    </location>
</feature>
<organism evidence="1 2">
    <name type="scientific">Rotaria socialis</name>
    <dbReference type="NCBI Taxonomy" id="392032"/>
    <lineage>
        <taxon>Eukaryota</taxon>
        <taxon>Metazoa</taxon>
        <taxon>Spiralia</taxon>
        <taxon>Gnathifera</taxon>
        <taxon>Rotifera</taxon>
        <taxon>Eurotatoria</taxon>
        <taxon>Bdelloidea</taxon>
        <taxon>Philodinida</taxon>
        <taxon>Philodinidae</taxon>
        <taxon>Rotaria</taxon>
    </lineage>
</organism>
<reference evidence="1" key="1">
    <citation type="submission" date="2021-02" db="EMBL/GenBank/DDBJ databases">
        <authorList>
            <person name="Nowell W R."/>
        </authorList>
    </citation>
    <scope>NUCLEOTIDE SEQUENCE</scope>
</reference>
<proteinExistence type="predicted"/>
<evidence type="ECO:0000313" key="2">
    <source>
        <dbReference type="Proteomes" id="UP000663873"/>
    </source>
</evidence>
<name>A0A821A1Z0_9BILA</name>
<gene>
    <name evidence="1" type="ORF">UJA718_LOCUS30207</name>
</gene>
<dbReference type="AlphaFoldDB" id="A0A821A1Z0"/>
<protein>
    <submittedName>
        <fullName evidence="1">Uncharacterized protein</fullName>
    </submittedName>
</protein>
<keyword evidence="2" id="KW-1185">Reference proteome</keyword>